<evidence type="ECO:0000256" key="1">
    <source>
        <dbReference type="SAM" id="SignalP"/>
    </source>
</evidence>
<feature type="chain" id="PRO_5014604286" evidence="1">
    <location>
        <begin position="29"/>
        <end position="116"/>
    </location>
</feature>
<name>A0A2M4B3M8_9DIPT</name>
<proteinExistence type="predicted"/>
<feature type="signal peptide" evidence="1">
    <location>
        <begin position="1"/>
        <end position="28"/>
    </location>
</feature>
<evidence type="ECO:0000313" key="2">
    <source>
        <dbReference type="EMBL" id="MBW47582.1"/>
    </source>
</evidence>
<accession>A0A2M4B3M8</accession>
<dbReference type="AlphaFoldDB" id="A0A2M4B3M8"/>
<dbReference type="EMBL" id="GGFK01014261">
    <property type="protein sequence ID" value="MBW47582.1"/>
    <property type="molecule type" value="Transcribed_RNA"/>
</dbReference>
<protein>
    <submittedName>
        <fullName evidence="2">Putative secreted protein</fullName>
    </submittedName>
</protein>
<sequence>MLSTCSTRSSAWITWIGSICSVIRLVRTCAVTPATTCKRTLGSCWAASPGSIRPNRFSLIPIRWCGSIAAMPASSTLSTRMVRSGLARAVSACTSRSGMSTSIRTAATISPVAMIR</sequence>
<organism evidence="2">
    <name type="scientific">Anopheles triannulatus</name>
    <dbReference type="NCBI Taxonomy" id="58253"/>
    <lineage>
        <taxon>Eukaryota</taxon>
        <taxon>Metazoa</taxon>
        <taxon>Ecdysozoa</taxon>
        <taxon>Arthropoda</taxon>
        <taxon>Hexapoda</taxon>
        <taxon>Insecta</taxon>
        <taxon>Pterygota</taxon>
        <taxon>Neoptera</taxon>
        <taxon>Endopterygota</taxon>
        <taxon>Diptera</taxon>
        <taxon>Nematocera</taxon>
        <taxon>Culicoidea</taxon>
        <taxon>Culicidae</taxon>
        <taxon>Anophelinae</taxon>
        <taxon>Anopheles</taxon>
    </lineage>
</organism>
<reference evidence="2" key="1">
    <citation type="submission" date="2018-01" db="EMBL/GenBank/DDBJ databases">
        <title>An insight into the sialome of Amazonian anophelines.</title>
        <authorList>
            <person name="Ribeiro J.M."/>
            <person name="Scarpassa V."/>
            <person name="Calvo E."/>
        </authorList>
    </citation>
    <scope>NUCLEOTIDE SEQUENCE</scope>
    <source>
        <tissue evidence="2">Salivary glands</tissue>
    </source>
</reference>
<keyword evidence="1" id="KW-0732">Signal</keyword>